<dbReference type="InterPro" id="IPR035985">
    <property type="entry name" value="Ubiquitin-activating_enz"/>
</dbReference>
<dbReference type="GO" id="GO:0061503">
    <property type="term" value="F:tRNA threonylcarbamoyladenosine dehydratase"/>
    <property type="evidence" value="ECO:0007669"/>
    <property type="project" value="TreeGrafter"/>
</dbReference>
<gene>
    <name evidence="3" type="ORF">BSZ18_23500</name>
</gene>
<dbReference type="EMBL" id="NAFI01000180">
    <property type="protein sequence ID" value="OSJ06119.1"/>
    <property type="molecule type" value="Genomic_DNA"/>
</dbReference>
<sequence>MATLVEALHGGPMAFGNRLTSKLLRLNQKRAAESGAGGIMITTLVLTEPLFQEIEQTARLPVETAGVLLAGIARAPNGDIRLLGRGMRWVPQEAYLAREGDHLAIASQGYVPALAEAERIGAIPIWFHTHPGAIGHPTPSIADRKVDREIADLFRLRSGSELYVTLIASPRDNGIAFTGEVHWEDGGKVAIDRVWHVGDKWQLINSFNSEAPQIPAVFDRSVRAFGPDIQQTLGALRVGIVGCGGTGSAVAEQLVRLGVRHLTLIDADTLTESNVTRVYGSTPAAVGKPKTAVLQSHLTAISPELQSHAVAAMVTLENTARELIPCDVVFGCTDDNAGRLVLSRLSTFLATPVIDLGVLLGGDGALASINGRVTTLAPGGACLVCRDRIDLARAQTELRTPEERIRLENEGYAPVLGGVEPAVVTFTTSIASAAINELLERLIGFGPSPRPTEVLFRWHEREISTNNAKPRPGHYCDPESQKIGKGESNPFLEQAWPGA</sequence>
<feature type="compositionally biased region" description="Basic and acidic residues" evidence="1">
    <location>
        <begin position="474"/>
        <end position="485"/>
    </location>
</feature>
<proteinExistence type="predicted"/>
<dbReference type="PANTHER" id="PTHR43267:SF1">
    <property type="entry name" value="TRNA THREONYLCARBAMOYLADENOSINE DEHYDRATASE"/>
    <property type="match status" value="1"/>
</dbReference>
<dbReference type="GO" id="GO:0061504">
    <property type="term" value="P:cyclic threonylcarbamoyladenosine biosynthetic process"/>
    <property type="evidence" value="ECO:0007669"/>
    <property type="project" value="TreeGrafter"/>
</dbReference>
<reference evidence="3 4" key="1">
    <citation type="submission" date="2017-03" db="EMBL/GenBank/DDBJ databases">
        <title>Whole genome sequences of fourteen strains of Bradyrhizobium canariense and one strain of Bradyrhizobium japonicum isolated from Lupinus (Papilionoideae: Genisteae) species in Algeria.</title>
        <authorList>
            <person name="Crovadore J."/>
            <person name="Chekireb D."/>
            <person name="Brachmann A."/>
            <person name="Chablais R."/>
            <person name="Cochard B."/>
            <person name="Lefort F."/>
        </authorList>
    </citation>
    <scope>NUCLEOTIDE SEQUENCE [LARGE SCALE GENOMIC DNA]</scope>
    <source>
        <strain evidence="3 4">UBMA195</strain>
    </source>
</reference>
<dbReference type="InterPro" id="IPR045886">
    <property type="entry name" value="ThiF/MoeB/HesA"/>
</dbReference>
<dbReference type="CDD" id="cd01483">
    <property type="entry name" value="E1_enzyme_family"/>
    <property type="match status" value="1"/>
</dbReference>
<protein>
    <recommendedName>
        <fullName evidence="2">THIF-type NAD/FAD binding fold domain-containing protein</fullName>
    </recommendedName>
</protein>
<organism evidence="3 4">
    <name type="scientific">Bradyrhizobium canariense</name>
    <dbReference type="NCBI Taxonomy" id="255045"/>
    <lineage>
        <taxon>Bacteria</taxon>
        <taxon>Pseudomonadati</taxon>
        <taxon>Pseudomonadota</taxon>
        <taxon>Alphaproteobacteria</taxon>
        <taxon>Hyphomicrobiales</taxon>
        <taxon>Nitrobacteraceae</taxon>
        <taxon>Bradyrhizobium</taxon>
    </lineage>
</organism>
<feature type="domain" description="THIF-type NAD/FAD binding fold" evidence="2">
    <location>
        <begin position="219"/>
        <end position="463"/>
    </location>
</feature>
<evidence type="ECO:0000313" key="4">
    <source>
        <dbReference type="Proteomes" id="UP000193553"/>
    </source>
</evidence>
<dbReference type="GO" id="GO:0008641">
    <property type="term" value="F:ubiquitin-like modifier activating enzyme activity"/>
    <property type="evidence" value="ECO:0007669"/>
    <property type="project" value="InterPro"/>
</dbReference>
<evidence type="ECO:0000256" key="1">
    <source>
        <dbReference type="SAM" id="MobiDB-lite"/>
    </source>
</evidence>
<dbReference type="Pfam" id="PF00899">
    <property type="entry name" value="ThiF"/>
    <property type="match status" value="1"/>
</dbReference>
<name>A0A1X3FPE4_9BRAD</name>
<dbReference type="Gene3D" id="3.40.50.720">
    <property type="entry name" value="NAD(P)-binding Rossmann-like Domain"/>
    <property type="match status" value="1"/>
</dbReference>
<accession>A0A1X3FPE4</accession>
<feature type="region of interest" description="Disordered" evidence="1">
    <location>
        <begin position="467"/>
        <end position="499"/>
    </location>
</feature>
<dbReference type="Proteomes" id="UP000193553">
    <property type="component" value="Unassembled WGS sequence"/>
</dbReference>
<evidence type="ECO:0000259" key="2">
    <source>
        <dbReference type="Pfam" id="PF00899"/>
    </source>
</evidence>
<evidence type="ECO:0000313" key="3">
    <source>
        <dbReference type="EMBL" id="OSJ06119.1"/>
    </source>
</evidence>
<comment type="caution">
    <text evidence="3">The sequence shown here is derived from an EMBL/GenBank/DDBJ whole genome shotgun (WGS) entry which is preliminary data.</text>
</comment>
<dbReference type="InterPro" id="IPR000594">
    <property type="entry name" value="ThiF_NAD_FAD-bd"/>
</dbReference>
<dbReference type="AlphaFoldDB" id="A0A1X3FPE4"/>
<dbReference type="SUPFAM" id="SSF69572">
    <property type="entry name" value="Activating enzymes of the ubiquitin-like proteins"/>
    <property type="match status" value="1"/>
</dbReference>
<dbReference type="PANTHER" id="PTHR43267">
    <property type="entry name" value="TRNA THREONYLCARBAMOYLADENOSINE DEHYDRATASE"/>
    <property type="match status" value="1"/>
</dbReference>